<dbReference type="OrthoDB" id="5887304at2"/>
<name>A0A1M7YUY5_9VIBR</name>
<proteinExistence type="predicted"/>
<keyword evidence="2" id="KW-1185">Reference proteome</keyword>
<dbReference type="EMBL" id="FRFG01000025">
    <property type="protein sequence ID" value="SHO56371.1"/>
    <property type="molecule type" value="Genomic_DNA"/>
</dbReference>
<protein>
    <submittedName>
        <fullName evidence="1">Uncharacterized protein</fullName>
    </submittedName>
</protein>
<sequence length="97" mass="11434">MITVHRNYFMHDHNHNKAHFQVNPVGHLDIDIIGRNKFYHCEFENVFFESHGEKTKVTGREPGKRAWHVVLSTQDAAELTHLIEDAHEQFEVLMKDL</sequence>
<evidence type="ECO:0000313" key="2">
    <source>
        <dbReference type="Proteomes" id="UP000184600"/>
    </source>
</evidence>
<organism evidence="1 2">
    <name type="scientific">Vibrio quintilis</name>
    <dbReference type="NCBI Taxonomy" id="1117707"/>
    <lineage>
        <taxon>Bacteria</taxon>
        <taxon>Pseudomonadati</taxon>
        <taxon>Pseudomonadota</taxon>
        <taxon>Gammaproteobacteria</taxon>
        <taxon>Vibrionales</taxon>
        <taxon>Vibrionaceae</taxon>
        <taxon>Vibrio</taxon>
    </lineage>
</organism>
<accession>A0A1M7YUY5</accession>
<dbReference type="Proteomes" id="UP000184600">
    <property type="component" value="Unassembled WGS sequence"/>
</dbReference>
<evidence type="ECO:0000313" key="1">
    <source>
        <dbReference type="EMBL" id="SHO56371.1"/>
    </source>
</evidence>
<dbReference type="RefSeq" id="WP_073582281.1">
    <property type="nucleotide sequence ID" value="NZ_AP024897.1"/>
</dbReference>
<gene>
    <name evidence="1" type="ORF">VQ7734_02140</name>
</gene>
<dbReference type="AlphaFoldDB" id="A0A1M7YUY5"/>
<reference evidence="2" key="1">
    <citation type="submission" date="2016-12" db="EMBL/GenBank/DDBJ databases">
        <authorList>
            <person name="Rodrigo-Torres L."/>
            <person name="Arahal R.D."/>
            <person name="Lucena T."/>
        </authorList>
    </citation>
    <scope>NUCLEOTIDE SEQUENCE [LARGE SCALE GENOMIC DNA]</scope>
</reference>